<sequence length="208" mass="23932">MTHSCHLTPCLLLYPKSRFHPSATTRQQCQVLGETEIQKVLWKIPTWSQHPPTREQPFLRRNSKWLSNTEHDLKFSTCQKFCSIKCFHSPPEGSGCKLCPPNWLLHRDKCYWVSKEKTPWNKSRDVYSKRNARLLMIRDQDEMVNKTSGEMSIIRSSNSNWRETCVTSYNPRAAGLSSLTLPLCLISPFPPVKQTPHWGVFSPSGVSG</sequence>
<evidence type="ECO:0000313" key="3">
    <source>
        <dbReference type="Ensembl" id="ENSGEVP00005008613.1"/>
    </source>
</evidence>
<dbReference type="PANTHER" id="PTHR46746:SF9">
    <property type="entry name" value="CD209 ANTIGEN-LIKE PROTEIN C-LIKE"/>
    <property type="match status" value="1"/>
</dbReference>
<accession>A0A8C4VWQ0</accession>
<protein>
    <submittedName>
        <fullName evidence="3">Uncharacterized protein</fullName>
    </submittedName>
</protein>
<keyword evidence="4" id="KW-1185">Reference proteome</keyword>
<dbReference type="InterPro" id="IPR016187">
    <property type="entry name" value="CTDL_fold"/>
</dbReference>
<proteinExistence type="predicted"/>
<dbReference type="AlphaFoldDB" id="A0A8C4VWQ0"/>
<dbReference type="GO" id="GO:0030246">
    <property type="term" value="F:carbohydrate binding"/>
    <property type="evidence" value="ECO:0007669"/>
    <property type="project" value="UniProtKB-KW"/>
</dbReference>
<dbReference type="OrthoDB" id="9047173at2759"/>
<keyword evidence="2" id="KW-1015">Disulfide bond</keyword>
<reference evidence="3" key="2">
    <citation type="submission" date="2025-09" db="UniProtKB">
        <authorList>
            <consortium name="Ensembl"/>
        </authorList>
    </citation>
    <scope>IDENTIFICATION</scope>
</reference>
<dbReference type="GeneTree" id="ENSGT00990000204219"/>
<evidence type="ECO:0000313" key="4">
    <source>
        <dbReference type="Proteomes" id="UP000694390"/>
    </source>
</evidence>
<dbReference type="InterPro" id="IPR051379">
    <property type="entry name" value="C-type_Lectin_Receptor_IMM"/>
</dbReference>
<dbReference type="SUPFAM" id="SSF56436">
    <property type="entry name" value="C-type lectin-like"/>
    <property type="match status" value="1"/>
</dbReference>
<dbReference type="PANTHER" id="PTHR46746">
    <property type="entry name" value="KILLER CELL LECTIN-LIKE RECEPTOR SUBFAMILY F MEMBER 2"/>
    <property type="match status" value="1"/>
</dbReference>
<dbReference type="Proteomes" id="UP000694390">
    <property type="component" value="Unassembled WGS sequence"/>
</dbReference>
<evidence type="ECO:0000256" key="1">
    <source>
        <dbReference type="ARBA" id="ARBA00022734"/>
    </source>
</evidence>
<dbReference type="InterPro" id="IPR016186">
    <property type="entry name" value="C-type_lectin-like/link_sf"/>
</dbReference>
<dbReference type="Ensembl" id="ENSGEVT00005009041.1">
    <property type="protein sequence ID" value="ENSGEVP00005008613.1"/>
    <property type="gene ID" value="ENSGEVG00005006186.1"/>
</dbReference>
<evidence type="ECO:0000256" key="2">
    <source>
        <dbReference type="ARBA" id="ARBA00023157"/>
    </source>
</evidence>
<keyword evidence="1" id="KW-0430">Lectin</keyword>
<reference evidence="3" key="1">
    <citation type="submission" date="2025-08" db="UniProtKB">
        <authorList>
            <consortium name="Ensembl"/>
        </authorList>
    </citation>
    <scope>IDENTIFICATION</scope>
</reference>
<name>A0A8C4VWQ0_9SAUR</name>
<organism evidence="3 4">
    <name type="scientific">Gopherus evgoodei</name>
    <name type="common">Goodes thornscrub tortoise</name>
    <dbReference type="NCBI Taxonomy" id="1825980"/>
    <lineage>
        <taxon>Eukaryota</taxon>
        <taxon>Metazoa</taxon>
        <taxon>Chordata</taxon>
        <taxon>Craniata</taxon>
        <taxon>Vertebrata</taxon>
        <taxon>Euteleostomi</taxon>
        <taxon>Archelosauria</taxon>
        <taxon>Testudinata</taxon>
        <taxon>Testudines</taxon>
        <taxon>Cryptodira</taxon>
        <taxon>Durocryptodira</taxon>
        <taxon>Testudinoidea</taxon>
        <taxon>Testudinidae</taxon>
        <taxon>Gopherus</taxon>
    </lineage>
</organism>
<dbReference type="Gene3D" id="3.10.100.10">
    <property type="entry name" value="Mannose-Binding Protein A, subunit A"/>
    <property type="match status" value="1"/>
</dbReference>